<name>A0ABN7AG36_9HEMI</name>
<organism evidence="5 6">
    <name type="scientific">Nesidiocoris tenuis</name>
    <dbReference type="NCBI Taxonomy" id="355587"/>
    <lineage>
        <taxon>Eukaryota</taxon>
        <taxon>Metazoa</taxon>
        <taxon>Ecdysozoa</taxon>
        <taxon>Arthropoda</taxon>
        <taxon>Hexapoda</taxon>
        <taxon>Insecta</taxon>
        <taxon>Pterygota</taxon>
        <taxon>Neoptera</taxon>
        <taxon>Paraneoptera</taxon>
        <taxon>Hemiptera</taxon>
        <taxon>Heteroptera</taxon>
        <taxon>Panheteroptera</taxon>
        <taxon>Cimicomorpha</taxon>
        <taxon>Miridae</taxon>
        <taxon>Dicyphina</taxon>
        <taxon>Nesidiocoris</taxon>
    </lineage>
</organism>
<evidence type="ECO:0000259" key="4">
    <source>
        <dbReference type="SMART" id="SM00013"/>
    </source>
</evidence>
<evidence type="ECO:0000313" key="5">
    <source>
        <dbReference type="EMBL" id="BES89821.1"/>
    </source>
</evidence>
<dbReference type="SMART" id="SM00013">
    <property type="entry name" value="LRRNT"/>
    <property type="match status" value="1"/>
</dbReference>
<dbReference type="Proteomes" id="UP001307889">
    <property type="component" value="Chromosome 2"/>
</dbReference>
<proteinExistence type="predicted"/>
<gene>
    <name evidence="5" type="ORF">NTJ_02628</name>
</gene>
<evidence type="ECO:0000313" key="6">
    <source>
        <dbReference type="Proteomes" id="UP001307889"/>
    </source>
</evidence>
<reference evidence="5 6" key="1">
    <citation type="submission" date="2023-09" db="EMBL/GenBank/DDBJ databases">
        <title>Nesidiocoris tenuis whole genome shotgun sequence.</title>
        <authorList>
            <person name="Shibata T."/>
            <person name="Shimoda M."/>
            <person name="Kobayashi T."/>
            <person name="Uehara T."/>
        </authorList>
    </citation>
    <scope>NUCLEOTIDE SEQUENCE [LARGE SCALE GENOMIC DNA]</scope>
    <source>
        <strain evidence="5 6">Japan</strain>
    </source>
</reference>
<dbReference type="EMBL" id="AP028910">
    <property type="protein sequence ID" value="BES89821.1"/>
    <property type="molecule type" value="Genomic_DNA"/>
</dbReference>
<accession>A0ABN7AG36</accession>
<keyword evidence="6" id="KW-1185">Reference proteome</keyword>
<feature type="domain" description="LRRNT" evidence="4">
    <location>
        <begin position="153"/>
        <end position="185"/>
    </location>
</feature>
<feature type="region of interest" description="Disordered" evidence="3">
    <location>
        <begin position="1"/>
        <end position="26"/>
    </location>
</feature>
<protein>
    <submittedName>
        <fullName evidence="5">Slit protein</fullName>
    </submittedName>
</protein>
<keyword evidence="2" id="KW-0732">Signal</keyword>
<evidence type="ECO:0000256" key="1">
    <source>
        <dbReference type="ARBA" id="ARBA00022614"/>
    </source>
</evidence>
<dbReference type="InterPro" id="IPR000372">
    <property type="entry name" value="LRRNT"/>
</dbReference>
<sequence>MTANLPQRAGGRNGREAAPRRRLRSDGSRVELLRGRTAGAFQSIASQSVTTNLLTTFRHVRYYRPWCPQTSHCRAATAAAVVVKNFPSGLPAVKRCTLENMVNRGLDSNVVMMIFLLVLFVSTVTDAQKDVLGGRISGHPIPGKGPGGIPHNSCPWTCTCVGLTVDCSRRALIQVPKNLPRHAERL</sequence>
<evidence type="ECO:0000256" key="3">
    <source>
        <dbReference type="SAM" id="MobiDB-lite"/>
    </source>
</evidence>
<keyword evidence="1" id="KW-0433">Leucine-rich repeat</keyword>
<feature type="compositionally biased region" description="Basic and acidic residues" evidence="3">
    <location>
        <begin position="13"/>
        <end position="26"/>
    </location>
</feature>
<evidence type="ECO:0000256" key="2">
    <source>
        <dbReference type="ARBA" id="ARBA00022729"/>
    </source>
</evidence>